<dbReference type="SUPFAM" id="SSF47729">
    <property type="entry name" value="IHF-like DNA-binding proteins"/>
    <property type="match status" value="1"/>
</dbReference>
<protein>
    <submittedName>
        <fullName evidence="5">DNA-binding protein HU</fullName>
    </submittedName>
</protein>
<evidence type="ECO:0000256" key="1">
    <source>
        <dbReference type="ARBA" id="ARBA00010529"/>
    </source>
</evidence>
<evidence type="ECO:0000313" key="6">
    <source>
        <dbReference type="Proteomes" id="UP000193862"/>
    </source>
</evidence>
<proteinExistence type="inferred from homology"/>
<sequence>MATYSKTQLIDDLAAELGFAKPSTKEMVDALFAKIAAKTEAGDKVNIAGFGRFDMRERSARMGRNPATGEAIQIAASRSIGFKASKGKA</sequence>
<dbReference type="InterPro" id="IPR010992">
    <property type="entry name" value="IHF-like_DNA-bd_dom_sf"/>
</dbReference>
<dbReference type="EMBL" id="FWFS01000004">
    <property type="protein sequence ID" value="SLN38370.1"/>
    <property type="molecule type" value="Genomic_DNA"/>
</dbReference>
<dbReference type="CDD" id="cd13831">
    <property type="entry name" value="HU"/>
    <property type="match status" value="1"/>
</dbReference>
<evidence type="ECO:0000256" key="3">
    <source>
        <dbReference type="ARBA" id="ARBA00023125"/>
    </source>
</evidence>
<dbReference type="Proteomes" id="UP000193862">
    <property type="component" value="Unassembled WGS sequence"/>
</dbReference>
<accession>A0A1Y5SDR3</accession>
<dbReference type="GO" id="GO:0030261">
    <property type="term" value="P:chromosome condensation"/>
    <property type="evidence" value="ECO:0007669"/>
    <property type="project" value="UniProtKB-KW"/>
</dbReference>
<evidence type="ECO:0000313" key="5">
    <source>
        <dbReference type="EMBL" id="SLN38370.1"/>
    </source>
</evidence>
<dbReference type="PROSITE" id="PS00045">
    <property type="entry name" value="HISTONE_LIKE"/>
    <property type="match status" value="1"/>
</dbReference>
<keyword evidence="3 5" id="KW-0238">DNA-binding</keyword>
<dbReference type="PRINTS" id="PR01727">
    <property type="entry name" value="DNABINDINGHU"/>
</dbReference>
<dbReference type="GO" id="GO:0030527">
    <property type="term" value="F:structural constituent of chromatin"/>
    <property type="evidence" value="ECO:0007669"/>
    <property type="project" value="InterPro"/>
</dbReference>
<dbReference type="RefSeq" id="WP_085836141.1">
    <property type="nucleotide sequence ID" value="NZ_FWFS01000004.1"/>
</dbReference>
<organism evidence="5 6">
    <name type="scientific">Aquimixticola soesokkakensis</name>
    <dbReference type="NCBI Taxonomy" id="1519096"/>
    <lineage>
        <taxon>Bacteria</taxon>
        <taxon>Pseudomonadati</taxon>
        <taxon>Pseudomonadota</taxon>
        <taxon>Alphaproteobacteria</taxon>
        <taxon>Rhodobacterales</taxon>
        <taxon>Paracoccaceae</taxon>
        <taxon>Aquimixticola</taxon>
    </lineage>
</organism>
<dbReference type="InterPro" id="IPR000119">
    <property type="entry name" value="Hist_DNA-bd"/>
</dbReference>
<keyword evidence="2" id="KW-0226">DNA condensation</keyword>
<reference evidence="5 6" key="1">
    <citation type="submission" date="2017-03" db="EMBL/GenBank/DDBJ databases">
        <authorList>
            <person name="Afonso C.L."/>
            <person name="Miller P.J."/>
            <person name="Scott M.A."/>
            <person name="Spackman E."/>
            <person name="Goraichik I."/>
            <person name="Dimitrov K.M."/>
            <person name="Suarez D.L."/>
            <person name="Swayne D.E."/>
        </authorList>
    </citation>
    <scope>NUCLEOTIDE SEQUENCE [LARGE SCALE GENOMIC DNA]</scope>
    <source>
        <strain evidence="5 6">CECT 8620</strain>
    </source>
</reference>
<dbReference type="OrthoDB" id="9799835at2"/>
<evidence type="ECO:0000256" key="2">
    <source>
        <dbReference type="ARBA" id="ARBA00023067"/>
    </source>
</evidence>
<keyword evidence="6" id="KW-1185">Reference proteome</keyword>
<dbReference type="AlphaFoldDB" id="A0A1Y5SDR3"/>
<dbReference type="PANTHER" id="PTHR33175:SF3">
    <property type="entry name" value="DNA-BINDING PROTEIN HU-BETA"/>
    <property type="match status" value="1"/>
</dbReference>
<dbReference type="Pfam" id="PF00216">
    <property type="entry name" value="Bac_DNA_binding"/>
    <property type="match status" value="1"/>
</dbReference>
<dbReference type="Gene3D" id="4.10.520.10">
    <property type="entry name" value="IHF-like DNA-binding proteins"/>
    <property type="match status" value="1"/>
</dbReference>
<gene>
    <name evidence="5" type="primary">hup_2</name>
    <name evidence="5" type="ORF">AQS8620_01444</name>
</gene>
<evidence type="ECO:0000256" key="4">
    <source>
        <dbReference type="RuleBase" id="RU003939"/>
    </source>
</evidence>
<dbReference type="GO" id="GO:0003677">
    <property type="term" value="F:DNA binding"/>
    <property type="evidence" value="ECO:0007669"/>
    <property type="project" value="UniProtKB-KW"/>
</dbReference>
<dbReference type="PANTHER" id="PTHR33175">
    <property type="entry name" value="DNA-BINDING PROTEIN HU"/>
    <property type="match status" value="1"/>
</dbReference>
<dbReference type="SMART" id="SM00411">
    <property type="entry name" value="BHL"/>
    <property type="match status" value="1"/>
</dbReference>
<comment type="similarity">
    <text evidence="1 4">Belongs to the bacterial histone-like protein family.</text>
</comment>
<dbReference type="InterPro" id="IPR020816">
    <property type="entry name" value="Histone-like_DNA-bd_CS"/>
</dbReference>
<name>A0A1Y5SDR3_9RHOB</name>